<dbReference type="OrthoDB" id="6357215at2759"/>
<keyword evidence="3" id="KW-1185">Reference proteome</keyword>
<sequence>MKRYYLITITLAICLYVLVVLKPSYNAVSSQLRNLLDSNGDFRNDLEIKPRESGVGTISMEEYIKGPLPQNDVRIVKYIKDNGFIQPPCSKNKPYKLRKPERDPSMGQSQIAKKIFQGKTNGFFIECGALDGETRSNTLSLEKDLGWKGLLIEADPKNFKLLLKKNRRAWAASCCLAVHPFPHEVIFTPNFNTGKIKSELRGVGKPALKTSGTRVQCLPLFSLLSAIGVKTVDFFSLDVEGFEMGVLESIPFDLLTIKVLTVEFTHGKGGPKALIEFMEGKNYRVVTKLTHNHSLANDVIFAHNSFPIQEEFADVIQSEKLELNPEVKLDGDSD</sequence>
<dbReference type="GO" id="GO:0005794">
    <property type="term" value="C:Golgi apparatus"/>
    <property type="evidence" value="ECO:0007669"/>
    <property type="project" value="TreeGrafter"/>
</dbReference>
<organism evidence="2 3">
    <name type="scientific">Allacma fusca</name>
    <dbReference type="NCBI Taxonomy" id="39272"/>
    <lineage>
        <taxon>Eukaryota</taxon>
        <taxon>Metazoa</taxon>
        <taxon>Ecdysozoa</taxon>
        <taxon>Arthropoda</taxon>
        <taxon>Hexapoda</taxon>
        <taxon>Collembola</taxon>
        <taxon>Symphypleona</taxon>
        <taxon>Sminthuridae</taxon>
        <taxon>Allacma</taxon>
    </lineage>
</organism>
<protein>
    <recommendedName>
        <fullName evidence="1">Methyltransferase FkbM domain-containing protein</fullName>
    </recommendedName>
</protein>
<evidence type="ECO:0000259" key="1">
    <source>
        <dbReference type="Pfam" id="PF05050"/>
    </source>
</evidence>
<dbReference type="EMBL" id="CAJVCH010374972">
    <property type="protein sequence ID" value="CAG7816645.1"/>
    <property type="molecule type" value="Genomic_DNA"/>
</dbReference>
<name>A0A8J2KKH1_9HEXA</name>
<dbReference type="InterPro" id="IPR006342">
    <property type="entry name" value="FkbM_mtfrase"/>
</dbReference>
<evidence type="ECO:0000313" key="3">
    <source>
        <dbReference type="Proteomes" id="UP000708208"/>
    </source>
</evidence>
<dbReference type="GO" id="GO:0031902">
    <property type="term" value="C:late endosome membrane"/>
    <property type="evidence" value="ECO:0007669"/>
    <property type="project" value="TreeGrafter"/>
</dbReference>
<accession>A0A8J2KKH1</accession>
<reference evidence="2" key="1">
    <citation type="submission" date="2021-06" db="EMBL/GenBank/DDBJ databases">
        <authorList>
            <person name="Hodson N. C."/>
            <person name="Mongue J. A."/>
            <person name="Jaron S. K."/>
        </authorList>
    </citation>
    <scope>NUCLEOTIDE SEQUENCE</scope>
</reference>
<dbReference type="Pfam" id="PF05050">
    <property type="entry name" value="Methyltransf_21"/>
    <property type="match status" value="1"/>
</dbReference>
<dbReference type="InterPro" id="IPR053202">
    <property type="entry name" value="EGF_Rcpt_Signaling_Reg"/>
</dbReference>
<comment type="caution">
    <text evidence="2">The sequence shown here is derived from an EMBL/GenBank/DDBJ whole genome shotgun (WGS) entry which is preliminary data.</text>
</comment>
<evidence type="ECO:0000313" key="2">
    <source>
        <dbReference type="EMBL" id="CAG7816645.1"/>
    </source>
</evidence>
<dbReference type="GO" id="GO:0016197">
    <property type="term" value="P:endosomal transport"/>
    <property type="evidence" value="ECO:0007669"/>
    <property type="project" value="TreeGrafter"/>
</dbReference>
<dbReference type="GO" id="GO:0005886">
    <property type="term" value="C:plasma membrane"/>
    <property type="evidence" value="ECO:0007669"/>
    <property type="project" value="TreeGrafter"/>
</dbReference>
<feature type="domain" description="Methyltransferase FkbM" evidence="1">
    <location>
        <begin position="126"/>
        <end position="285"/>
    </location>
</feature>
<proteinExistence type="predicted"/>
<dbReference type="Proteomes" id="UP000708208">
    <property type="component" value="Unassembled WGS sequence"/>
</dbReference>
<dbReference type="AlphaFoldDB" id="A0A8J2KKH1"/>
<dbReference type="PANTHER" id="PTHR34009:SF2">
    <property type="entry name" value="PROTEIN STAR"/>
    <property type="match status" value="1"/>
</dbReference>
<dbReference type="GO" id="GO:0006888">
    <property type="term" value="P:endoplasmic reticulum to Golgi vesicle-mediated transport"/>
    <property type="evidence" value="ECO:0007669"/>
    <property type="project" value="TreeGrafter"/>
</dbReference>
<dbReference type="GO" id="GO:0005789">
    <property type="term" value="C:endoplasmic reticulum membrane"/>
    <property type="evidence" value="ECO:0007669"/>
    <property type="project" value="TreeGrafter"/>
</dbReference>
<gene>
    <name evidence="2" type="ORF">AFUS01_LOCUS27257</name>
</gene>
<dbReference type="PANTHER" id="PTHR34009">
    <property type="entry name" value="PROTEIN STAR"/>
    <property type="match status" value="1"/>
</dbReference>